<name>L8GNF7_ACACF</name>
<dbReference type="VEuPathDB" id="AmoebaDB:ACA1_193200"/>
<protein>
    <submittedName>
        <fullName evidence="2">Uncharacterized protein</fullName>
    </submittedName>
</protein>
<feature type="region of interest" description="Disordered" evidence="1">
    <location>
        <begin position="161"/>
        <end position="184"/>
    </location>
</feature>
<dbReference type="AlphaFoldDB" id="L8GNF7"/>
<accession>L8GNF7</accession>
<reference evidence="2 3" key="1">
    <citation type="journal article" date="2013" name="Genome Biol.">
        <title>Genome of Acanthamoeba castellanii highlights extensive lateral gene transfer and early evolution of tyrosine kinase signaling.</title>
        <authorList>
            <person name="Clarke M."/>
            <person name="Lohan A.J."/>
            <person name="Liu B."/>
            <person name="Lagkouvardos I."/>
            <person name="Roy S."/>
            <person name="Zafar N."/>
            <person name="Bertelli C."/>
            <person name="Schilde C."/>
            <person name="Kianianmomeni A."/>
            <person name="Burglin T.R."/>
            <person name="Frech C."/>
            <person name="Turcotte B."/>
            <person name="Kopec K.O."/>
            <person name="Synnott J.M."/>
            <person name="Choo C."/>
            <person name="Paponov I."/>
            <person name="Finkler A."/>
            <person name="Soon Heng Tan C."/>
            <person name="Hutchins A.P."/>
            <person name="Weinmeier T."/>
            <person name="Rattei T."/>
            <person name="Chu J.S."/>
            <person name="Gimenez G."/>
            <person name="Irimia M."/>
            <person name="Rigden D.J."/>
            <person name="Fitzpatrick D.A."/>
            <person name="Lorenzo-Morales J."/>
            <person name="Bateman A."/>
            <person name="Chiu C.H."/>
            <person name="Tang P."/>
            <person name="Hegemann P."/>
            <person name="Fromm H."/>
            <person name="Raoult D."/>
            <person name="Greub G."/>
            <person name="Miranda-Saavedra D."/>
            <person name="Chen N."/>
            <person name="Nash P."/>
            <person name="Ginger M.L."/>
            <person name="Horn M."/>
            <person name="Schaap P."/>
            <person name="Caler L."/>
            <person name="Loftus B."/>
        </authorList>
    </citation>
    <scope>NUCLEOTIDE SEQUENCE [LARGE SCALE GENOMIC DNA]</scope>
    <source>
        <strain evidence="2 3">Neff</strain>
    </source>
</reference>
<organism evidence="2 3">
    <name type="scientific">Acanthamoeba castellanii (strain ATCC 30010 / Neff)</name>
    <dbReference type="NCBI Taxonomy" id="1257118"/>
    <lineage>
        <taxon>Eukaryota</taxon>
        <taxon>Amoebozoa</taxon>
        <taxon>Discosea</taxon>
        <taxon>Longamoebia</taxon>
        <taxon>Centramoebida</taxon>
        <taxon>Acanthamoebidae</taxon>
        <taxon>Acanthamoeba</taxon>
    </lineage>
</organism>
<keyword evidence="3" id="KW-1185">Reference proteome</keyword>
<sequence length="184" mass="21288">MATHENKEVKDHMQAAGAQHGHGTIDPGVLWKIQFDKDKWEQRGREMAEREQRVESEGFHHQHHHVPLPVPHPTFLVFPSVEAEKGDIDIKAQEWSEELKKHGYADAYLRVSVPSRLYVKFELLETKPEEKEQKLTLQEVAQRFESILQARQDVREVHTLPLPSQTPDVNLPGGLMSEKQVPHY</sequence>
<dbReference type="Proteomes" id="UP000011083">
    <property type="component" value="Unassembled WGS sequence"/>
</dbReference>
<evidence type="ECO:0000313" key="3">
    <source>
        <dbReference type="Proteomes" id="UP000011083"/>
    </source>
</evidence>
<dbReference type="EMBL" id="KB008052">
    <property type="protein sequence ID" value="ELR14517.1"/>
    <property type="molecule type" value="Genomic_DNA"/>
</dbReference>
<evidence type="ECO:0000256" key="1">
    <source>
        <dbReference type="SAM" id="MobiDB-lite"/>
    </source>
</evidence>
<dbReference type="RefSeq" id="XP_004336530.1">
    <property type="nucleotide sequence ID" value="XM_004336482.1"/>
</dbReference>
<feature type="compositionally biased region" description="Basic and acidic residues" evidence="1">
    <location>
        <begin position="1"/>
        <end position="13"/>
    </location>
</feature>
<dbReference type="KEGG" id="acan:ACA1_193200"/>
<feature type="region of interest" description="Disordered" evidence="1">
    <location>
        <begin position="1"/>
        <end position="25"/>
    </location>
</feature>
<feature type="compositionally biased region" description="Basic and acidic residues" evidence="1">
    <location>
        <begin position="42"/>
        <end position="60"/>
    </location>
</feature>
<evidence type="ECO:0000313" key="2">
    <source>
        <dbReference type="EMBL" id="ELR14517.1"/>
    </source>
</evidence>
<proteinExistence type="predicted"/>
<gene>
    <name evidence="2" type="ORF">ACA1_193200</name>
</gene>
<dbReference type="GeneID" id="14915130"/>
<feature type="region of interest" description="Disordered" evidence="1">
    <location>
        <begin position="42"/>
        <end position="66"/>
    </location>
</feature>